<evidence type="ECO:0000256" key="1">
    <source>
        <dbReference type="SAM" id="Phobius"/>
    </source>
</evidence>
<organism evidence="2 3">
    <name type="scientific">Bremerella cremea</name>
    <dbReference type="NCBI Taxonomy" id="1031537"/>
    <lineage>
        <taxon>Bacteria</taxon>
        <taxon>Pseudomonadati</taxon>
        <taxon>Planctomycetota</taxon>
        <taxon>Planctomycetia</taxon>
        <taxon>Pirellulales</taxon>
        <taxon>Pirellulaceae</taxon>
        <taxon>Bremerella</taxon>
    </lineage>
</organism>
<accession>A0A368KP08</accession>
<gene>
    <name evidence="2" type="ORF">DTL42_20255</name>
</gene>
<keyword evidence="1" id="KW-0812">Transmembrane</keyword>
<dbReference type="OrthoDB" id="280273at2"/>
<sequence>MSVTPAPQQEPITDSPWFWLYLFATTALILLVVFRSKLDIRQADIERQHQAREYMSQTLEDPAATTGEVPVAAVSTPDNTLIGWNYIYVVLGVLVSVGWVRLWYVRFHQPIQPPPEADQRQRQDT</sequence>
<keyword evidence="1" id="KW-1133">Transmembrane helix</keyword>
<proteinExistence type="predicted"/>
<protein>
    <submittedName>
        <fullName evidence="2">Uncharacterized protein</fullName>
    </submittedName>
</protein>
<dbReference type="Proteomes" id="UP000253562">
    <property type="component" value="Unassembled WGS sequence"/>
</dbReference>
<reference evidence="2 3" key="1">
    <citation type="submission" date="2018-07" db="EMBL/GenBank/DDBJ databases">
        <title>Comparative genomes isolates from brazilian mangrove.</title>
        <authorList>
            <person name="De Araujo J.E."/>
            <person name="Taketani R.G."/>
            <person name="Silva M.C.P."/>
            <person name="Lourenco M.V."/>
            <person name="Oliveira V.M."/>
            <person name="Andreote F.D."/>
        </authorList>
    </citation>
    <scope>NUCLEOTIDE SEQUENCE [LARGE SCALE GENOMIC DNA]</scope>
    <source>
        <strain evidence="2 3">HEX PRIS-MGV</strain>
    </source>
</reference>
<feature type="transmembrane region" description="Helical" evidence="1">
    <location>
        <begin position="86"/>
        <end position="104"/>
    </location>
</feature>
<feature type="transmembrane region" description="Helical" evidence="1">
    <location>
        <begin position="17"/>
        <end position="34"/>
    </location>
</feature>
<dbReference type="EMBL" id="QPEX01000044">
    <property type="protein sequence ID" value="RCS42165.1"/>
    <property type="molecule type" value="Genomic_DNA"/>
</dbReference>
<keyword evidence="1" id="KW-0472">Membrane</keyword>
<comment type="caution">
    <text evidence="2">The sequence shown here is derived from an EMBL/GenBank/DDBJ whole genome shotgun (WGS) entry which is preliminary data.</text>
</comment>
<dbReference type="AlphaFoldDB" id="A0A368KP08"/>
<evidence type="ECO:0000313" key="2">
    <source>
        <dbReference type="EMBL" id="RCS42165.1"/>
    </source>
</evidence>
<evidence type="ECO:0000313" key="3">
    <source>
        <dbReference type="Proteomes" id="UP000253562"/>
    </source>
</evidence>
<name>A0A368KP08_9BACT</name>
<dbReference type="RefSeq" id="WP_114371468.1">
    <property type="nucleotide sequence ID" value="NZ_QPEX01000044.1"/>
</dbReference>